<organism evidence="1 2">
    <name type="scientific">Boletus reticuloceps</name>
    <dbReference type="NCBI Taxonomy" id="495285"/>
    <lineage>
        <taxon>Eukaryota</taxon>
        <taxon>Fungi</taxon>
        <taxon>Dikarya</taxon>
        <taxon>Basidiomycota</taxon>
        <taxon>Agaricomycotina</taxon>
        <taxon>Agaricomycetes</taxon>
        <taxon>Agaricomycetidae</taxon>
        <taxon>Boletales</taxon>
        <taxon>Boletineae</taxon>
        <taxon>Boletaceae</taxon>
        <taxon>Boletoideae</taxon>
        <taxon>Boletus</taxon>
    </lineage>
</organism>
<proteinExistence type="predicted"/>
<dbReference type="OrthoDB" id="544685at2759"/>
<keyword evidence="2" id="KW-1185">Reference proteome</keyword>
<name>A0A8I3A854_9AGAM</name>
<accession>A0A8I3A854</accession>
<evidence type="ECO:0000313" key="2">
    <source>
        <dbReference type="Proteomes" id="UP000683000"/>
    </source>
</evidence>
<dbReference type="Proteomes" id="UP000683000">
    <property type="component" value="Unassembled WGS sequence"/>
</dbReference>
<evidence type="ECO:0000313" key="1">
    <source>
        <dbReference type="EMBL" id="KAG6375428.1"/>
    </source>
</evidence>
<protein>
    <recommendedName>
        <fullName evidence="3">Mediator of RNA polymerase II transcription subunit 1</fullName>
    </recommendedName>
</protein>
<comment type="caution">
    <text evidence="1">The sequence shown here is derived from an EMBL/GenBank/DDBJ whole genome shotgun (WGS) entry which is preliminary data.</text>
</comment>
<sequence>MKQHTTISTSIALSRAAATSLSAEQHLVAFPDTAPPSPTKLEEWGRAVGMEAFIDSSGKSPATTTIMMAGKVLVLDVDIDGGVVVKASFAVGNHNANGPPAAPDLDAFLARDIARWVDAANRASLAAAHRAQAEDPAVEAAYLGLVVQDHLRYLMMLDSLAVAEGERGIRWFMEPVSAAQHFLDVQKSIGSPQPSIDIPIPHLTMSLLAKYDGATIARLKLVPSSEGVGVSPQSNPPNDHTFPQVPSHSWVLEFNRPSRLRHQPANCGIVVSQSRLRTIQAVLAMDLSTDVLMNMSVPTGSTTAAGLGNLGPFGPIGPVTGMNMGNLAFNGFMISPSHAQSIDNGSWVDLLLNNGAPAEYYKAAYNSPSQAHPPLSLRLTAPQEPGFLLQEVPVKTASEVSHILDIVREQCWLNELLGMLQWQPDNAALSQKDPTSVLPATGPEVEESVSLELLASVLAGAVTPHSIPVSVYLPSAMLPPLMGSNASHFGLEGLGVGPPPITGGSSAASLFGSTDMEMEMEIPGLSMSMNSGMDMSMVEMGMELSNSPVPSRPPPMIVLSSPARAPAAGMVELRASFGEFGDNKVGSSGSECGVEVEASAGVDTRGMDEVIRRGGIWGLPGRVWVNMGPK</sequence>
<dbReference type="EMBL" id="JAGFBS010000014">
    <property type="protein sequence ID" value="KAG6375428.1"/>
    <property type="molecule type" value="Genomic_DNA"/>
</dbReference>
<gene>
    <name evidence="1" type="ORF">JVT61DRAFT_2985</name>
</gene>
<reference evidence="1" key="1">
    <citation type="submission" date="2021-03" db="EMBL/GenBank/DDBJ databases">
        <title>Evolutionary innovations through gain and loss of genes in the ectomycorrhizal Boletales.</title>
        <authorList>
            <person name="Wu G."/>
            <person name="Miyauchi S."/>
            <person name="Morin E."/>
            <person name="Yang Z.-L."/>
            <person name="Xu J."/>
            <person name="Martin F.M."/>
        </authorList>
    </citation>
    <scope>NUCLEOTIDE SEQUENCE</scope>
    <source>
        <strain evidence="1">BR01</strain>
    </source>
</reference>
<dbReference type="AlphaFoldDB" id="A0A8I3A854"/>
<evidence type="ECO:0008006" key="3">
    <source>
        <dbReference type="Google" id="ProtNLM"/>
    </source>
</evidence>